<dbReference type="SUPFAM" id="SSF46689">
    <property type="entry name" value="Homeodomain-like"/>
    <property type="match status" value="2"/>
</dbReference>
<dbReference type="GO" id="GO:0000160">
    <property type="term" value="P:phosphorelay signal transduction system"/>
    <property type="evidence" value="ECO:0007669"/>
    <property type="project" value="InterPro"/>
</dbReference>
<reference evidence="7 8" key="1">
    <citation type="submission" date="2020-04" db="EMBL/GenBank/DDBJ databases">
        <title>Genome sequencing of novel species.</title>
        <authorList>
            <person name="Heo J."/>
            <person name="Kim S.-J."/>
            <person name="Kim J.-S."/>
            <person name="Hong S.-B."/>
            <person name="Kwon S.-W."/>
        </authorList>
    </citation>
    <scope>NUCLEOTIDE SEQUENCE [LARGE SCALE GENOMIC DNA]</scope>
    <source>
        <strain evidence="7 8">MFER-1</strain>
    </source>
</reference>
<dbReference type="PROSITE" id="PS50110">
    <property type="entry name" value="RESPONSE_REGULATORY"/>
    <property type="match status" value="1"/>
</dbReference>
<dbReference type="InterPro" id="IPR018062">
    <property type="entry name" value="HTH_AraC-typ_CS"/>
</dbReference>
<dbReference type="EMBL" id="CP051680">
    <property type="protein sequence ID" value="QJD86890.1"/>
    <property type="molecule type" value="Genomic_DNA"/>
</dbReference>
<feature type="domain" description="HTH araC/xylS-type" evidence="5">
    <location>
        <begin position="452"/>
        <end position="550"/>
    </location>
</feature>
<dbReference type="Pfam" id="PF12833">
    <property type="entry name" value="HTH_18"/>
    <property type="match status" value="1"/>
</dbReference>
<dbReference type="InterPro" id="IPR011006">
    <property type="entry name" value="CheY-like_superfamily"/>
</dbReference>
<evidence type="ECO:0000313" key="8">
    <source>
        <dbReference type="Proteomes" id="UP000502248"/>
    </source>
</evidence>
<name>A0A7Z2VPV0_9BACL</name>
<organism evidence="7 8">
    <name type="scientific">Cohnella herbarum</name>
    <dbReference type="NCBI Taxonomy" id="2728023"/>
    <lineage>
        <taxon>Bacteria</taxon>
        <taxon>Bacillati</taxon>
        <taxon>Bacillota</taxon>
        <taxon>Bacilli</taxon>
        <taxon>Bacillales</taxon>
        <taxon>Paenibacillaceae</taxon>
        <taxon>Cohnella</taxon>
    </lineage>
</organism>
<dbReference type="PANTHER" id="PTHR43280">
    <property type="entry name" value="ARAC-FAMILY TRANSCRIPTIONAL REGULATOR"/>
    <property type="match status" value="1"/>
</dbReference>
<evidence type="ECO:0000259" key="6">
    <source>
        <dbReference type="PROSITE" id="PS50110"/>
    </source>
</evidence>
<dbReference type="SMART" id="SM00448">
    <property type="entry name" value="REC"/>
    <property type="match status" value="1"/>
</dbReference>
<keyword evidence="4" id="KW-0597">Phosphoprotein</keyword>
<evidence type="ECO:0000259" key="5">
    <source>
        <dbReference type="PROSITE" id="PS01124"/>
    </source>
</evidence>
<dbReference type="KEGG" id="cheb:HH215_29445"/>
<dbReference type="PROSITE" id="PS01124">
    <property type="entry name" value="HTH_ARAC_FAMILY_2"/>
    <property type="match status" value="1"/>
</dbReference>
<protein>
    <submittedName>
        <fullName evidence="7">Response regulator</fullName>
    </submittedName>
</protein>
<dbReference type="Gene3D" id="3.40.50.2300">
    <property type="match status" value="1"/>
</dbReference>
<evidence type="ECO:0000256" key="4">
    <source>
        <dbReference type="PROSITE-ProRule" id="PRU00169"/>
    </source>
</evidence>
<gene>
    <name evidence="7" type="ORF">HH215_29445</name>
</gene>
<evidence type="ECO:0000256" key="2">
    <source>
        <dbReference type="ARBA" id="ARBA00023125"/>
    </source>
</evidence>
<dbReference type="RefSeq" id="WP_169283136.1">
    <property type="nucleotide sequence ID" value="NZ_CP051680.1"/>
</dbReference>
<dbReference type="Gene3D" id="1.10.10.60">
    <property type="entry name" value="Homeodomain-like"/>
    <property type="match status" value="2"/>
</dbReference>
<dbReference type="Pfam" id="PF00072">
    <property type="entry name" value="Response_reg"/>
    <property type="match status" value="1"/>
</dbReference>
<evidence type="ECO:0000313" key="7">
    <source>
        <dbReference type="EMBL" id="QJD86890.1"/>
    </source>
</evidence>
<dbReference type="PANTHER" id="PTHR43280:SF2">
    <property type="entry name" value="HTH-TYPE TRANSCRIPTIONAL REGULATOR EXSA"/>
    <property type="match status" value="1"/>
</dbReference>
<keyword evidence="3" id="KW-0804">Transcription</keyword>
<keyword evidence="8" id="KW-1185">Reference proteome</keyword>
<dbReference type="AlphaFoldDB" id="A0A7Z2VPV0"/>
<feature type="domain" description="Response regulatory" evidence="6">
    <location>
        <begin position="3"/>
        <end position="120"/>
    </location>
</feature>
<evidence type="ECO:0000256" key="3">
    <source>
        <dbReference type="ARBA" id="ARBA00023163"/>
    </source>
</evidence>
<proteinExistence type="predicted"/>
<evidence type="ECO:0000256" key="1">
    <source>
        <dbReference type="ARBA" id="ARBA00023015"/>
    </source>
</evidence>
<dbReference type="Proteomes" id="UP000502248">
    <property type="component" value="Chromosome"/>
</dbReference>
<dbReference type="PROSITE" id="PS00041">
    <property type="entry name" value="HTH_ARAC_FAMILY_1"/>
    <property type="match status" value="1"/>
</dbReference>
<dbReference type="SMART" id="SM00342">
    <property type="entry name" value="HTH_ARAC"/>
    <property type="match status" value="1"/>
</dbReference>
<dbReference type="InterPro" id="IPR001789">
    <property type="entry name" value="Sig_transdc_resp-reg_receiver"/>
</dbReference>
<feature type="modified residue" description="4-aspartylphosphate" evidence="4">
    <location>
        <position position="55"/>
    </location>
</feature>
<dbReference type="SUPFAM" id="SSF52172">
    <property type="entry name" value="CheY-like"/>
    <property type="match status" value="1"/>
</dbReference>
<keyword evidence="1" id="KW-0805">Transcription regulation</keyword>
<keyword evidence="2" id="KW-0238">DNA-binding</keyword>
<sequence>MLKLLIVDDMPIIADGLYELFCEEQRMPMEVYKAYSVPGAFSVMRDHQIDIIVTDIKMPEISGLELLKEVKQRQPQCKVIFLTSYHDFNFAREAIILGGSDFIMKTEGDARILEAVYKAAGEVLEERNSRVLIAKAQTQFRVALPSLQREFLLELLQGKPIGSNDRCEQFRALEIDLHPATPVYLVVARIDRWKQSMTWSDRALLLYSVRNIMNEYLSPKVRMVTLNLDSSHIVGIWQPMDELDDRKETSKSFRFFYGTLETIQNTCRELLKLRLSVVLGGSATSWEHIGEKLHRLEFLMQSGIGLNQELLTTDEELINHHTKQRTLAMSPVESSVYLKLARYSALPGLLASGKSSEFIELFEDLVVTVREAGDHIGLRLETLHYLSHLFIGFMNRRQLLSDRTEKISLDLLLRMNPDLEWERYADYYRNLALSLFEHASIDQKDHSDRLVEDVDQYILDNLNQDLSLTRLGEHVHLNPTYLSRLYKQITGKGISDYITEARLEKAKHLISHSDMKIHEIAIEVGYQSGIAFSRFFKKLMNIAPQDYRDLQQGR</sequence>
<dbReference type="GO" id="GO:0043565">
    <property type="term" value="F:sequence-specific DNA binding"/>
    <property type="evidence" value="ECO:0007669"/>
    <property type="project" value="InterPro"/>
</dbReference>
<dbReference type="InterPro" id="IPR009057">
    <property type="entry name" value="Homeodomain-like_sf"/>
</dbReference>
<dbReference type="GO" id="GO:0003700">
    <property type="term" value="F:DNA-binding transcription factor activity"/>
    <property type="evidence" value="ECO:0007669"/>
    <property type="project" value="InterPro"/>
</dbReference>
<dbReference type="InterPro" id="IPR018060">
    <property type="entry name" value="HTH_AraC"/>
</dbReference>
<accession>A0A7Z2VPV0</accession>
<dbReference type="CDD" id="cd17536">
    <property type="entry name" value="REC_YesN-like"/>
    <property type="match status" value="1"/>
</dbReference>